<dbReference type="RefSeq" id="WP_114459385.1">
    <property type="nucleotide sequence ID" value="NZ_QPIW01000001.1"/>
</dbReference>
<dbReference type="PANTHER" id="PTHR41523:SF8">
    <property type="entry name" value="ETHYLENE RESPONSE SENSOR PROTEIN"/>
    <property type="match status" value="1"/>
</dbReference>
<dbReference type="GO" id="GO:0005524">
    <property type="term" value="F:ATP binding"/>
    <property type="evidence" value="ECO:0007669"/>
    <property type="project" value="UniProtKB-KW"/>
</dbReference>
<evidence type="ECO:0000256" key="2">
    <source>
        <dbReference type="ARBA" id="ARBA00012438"/>
    </source>
</evidence>
<evidence type="ECO:0000256" key="4">
    <source>
        <dbReference type="ARBA" id="ARBA00022679"/>
    </source>
</evidence>
<keyword evidence="8" id="KW-0175">Coiled coil</keyword>
<feature type="coiled-coil region" evidence="8">
    <location>
        <begin position="330"/>
        <end position="357"/>
    </location>
</feature>
<dbReference type="Gene3D" id="1.25.40.10">
    <property type="entry name" value="Tetratricopeptide repeat domain"/>
    <property type="match status" value="2"/>
</dbReference>
<keyword evidence="3" id="KW-0597">Phosphoprotein</keyword>
<evidence type="ECO:0000256" key="3">
    <source>
        <dbReference type="ARBA" id="ARBA00022553"/>
    </source>
</evidence>
<dbReference type="InterPro" id="IPR011990">
    <property type="entry name" value="TPR-like_helical_dom_sf"/>
</dbReference>
<evidence type="ECO:0000256" key="7">
    <source>
        <dbReference type="ARBA" id="ARBA00022840"/>
    </source>
</evidence>
<name>A0A369IGE8_9BACT</name>
<keyword evidence="12" id="KW-1185">Reference proteome</keyword>
<feature type="transmembrane region" description="Helical" evidence="9">
    <location>
        <begin position="365"/>
        <end position="384"/>
    </location>
</feature>
<keyword evidence="7" id="KW-0067">ATP-binding</keyword>
<dbReference type="Pfam" id="PF07568">
    <property type="entry name" value="HisKA_2"/>
    <property type="match status" value="1"/>
</dbReference>
<dbReference type="SUPFAM" id="SSF48452">
    <property type="entry name" value="TPR-like"/>
    <property type="match status" value="2"/>
</dbReference>
<keyword evidence="4" id="KW-0808">Transferase</keyword>
<keyword evidence="5" id="KW-0547">Nucleotide-binding</keyword>
<keyword evidence="9" id="KW-1133">Transmembrane helix</keyword>
<dbReference type="Gene3D" id="3.30.565.10">
    <property type="entry name" value="Histidine kinase-like ATPase, C-terminal domain"/>
    <property type="match status" value="1"/>
</dbReference>
<evidence type="ECO:0000256" key="8">
    <source>
        <dbReference type="SAM" id="Coils"/>
    </source>
</evidence>
<keyword evidence="9" id="KW-0812">Transmembrane</keyword>
<dbReference type="GO" id="GO:0004673">
    <property type="term" value="F:protein histidine kinase activity"/>
    <property type="evidence" value="ECO:0007669"/>
    <property type="project" value="UniProtKB-EC"/>
</dbReference>
<protein>
    <recommendedName>
        <fullName evidence="2">histidine kinase</fullName>
        <ecNumber evidence="2">2.7.13.3</ecNumber>
    </recommendedName>
</protein>
<evidence type="ECO:0000256" key="1">
    <source>
        <dbReference type="ARBA" id="ARBA00000085"/>
    </source>
</evidence>
<dbReference type="EMBL" id="QPIW01000001">
    <property type="protein sequence ID" value="RDB07850.1"/>
    <property type="molecule type" value="Genomic_DNA"/>
</dbReference>
<evidence type="ECO:0000313" key="11">
    <source>
        <dbReference type="EMBL" id="RDB07850.1"/>
    </source>
</evidence>
<proteinExistence type="predicted"/>
<dbReference type="SUPFAM" id="SSF55874">
    <property type="entry name" value="ATPase domain of HSP90 chaperone/DNA topoisomerase II/histidine kinase"/>
    <property type="match status" value="1"/>
</dbReference>
<gene>
    <name evidence="11" type="ORF">DVG78_02005</name>
</gene>
<dbReference type="EC" id="2.7.13.3" evidence="2"/>
<comment type="catalytic activity">
    <reaction evidence="1">
        <text>ATP + protein L-histidine = ADP + protein N-phospho-L-histidine.</text>
        <dbReference type="EC" id="2.7.13.3"/>
    </reaction>
</comment>
<keyword evidence="6 11" id="KW-0418">Kinase</keyword>
<evidence type="ECO:0000259" key="10">
    <source>
        <dbReference type="Pfam" id="PF07568"/>
    </source>
</evidence>
<evidence type="ECO:0000256" key="9">
    <source>
        <dbReference type="SAM" id="Phobius"/>
    </source>
</evidence>
<sequence>MLLRIYRSFRWRVEVHFLSVIFLNLCCLPISAQKNTESTGATGQIHYEQLRKTQKRYEEAIRSGDSSEIAEMCYRLGKRYISLGQHVTAQRWLIRSLRMREPLGPSEDVGKVYIFLANYPTEHKKYDEAMHYIRKALANFRAVGNQQRIVGAYLSLAGLYRNSFELHQFNPEKQPRLLLDSALYFLQQAEKISLSLREHPDLGYVYSQFGFSLLYRDVKHGLSYSQKAQAIFIKEKNPSQLVVNSLNIAHAYLMLKQPGEAEKWLTTARYIQDTSGLKGRYQQRDFFKLYTQLYEQTGRWKEALVSYKQYQEVVIDALSADREGAVTRIEMEYETQKKELQLRAQQKELALRNQNLQTQQHLNRITIGIGLLAVITSIIFYWFFQKYRRLSRQNAALVSEQNHRVKNNLQQVTNLLSLQSSRLTDEEAKKAVTEALLRIEAMALVHHRLYDGHRLIEVNLALFIPELIESILRSYSFSHLKPEYILDSIWLHVDSAIPMGLLINELVTNSCKYAFPFSPEPIIKVKCQLKKNQIYLELTDNGPGFDLPPNPKTFGLKLLQVFSMQLKAESGFENGGTTFRLLFKK</sequence>
<dbReference type="InterPro" id="IPR036890">
    <property type="entry name" value="HATPase_C_sf"/>
</dbReference>
<dbReference type="InterPro" id="IPR011495">
    <property type="entry name" value="Sig_transdc_His_kin_sub2_dim/P"/>
</dbReference>
<organism evidence="11 12">
    <name type="scientific">Runella aurantiaca</name>
    <dbReference type="NCBI Taxonomy" id="2282308"/>
    <lineage>
        <taxon>Bacteria</taxon>
        <taxon>Pseudomonadati</taxon>
        <taxon>Bacteroidota</taxon>
        <taxon>Cytophagia</taxon>
        <taxon>Cytophagales</taxon>
        <taxon>Spirosomataceae</taxon>
        <taxon>Runella</taxon>
    </lineage>
</organism>
<feature type="domain" description="Signal transduction histidine kinase subgroup 2 dimerisation and phosphoacceptor" evidence="10">
    <location>
        <begin position="400"/>
        <end position="475"/>
    </location>
</feature>
<evidence type="ECO:0000256" key="5">
    <source>
        <dbReference type="ARBA" id="ARBA00022741"/>
    </source>
</evidence>
<accession>A0A369IGE8</accession>
<reference evidence="11 12" key="1">
    <citation type="submission" date="2018-07" db="EMBL/GenBank/DDBJ databases">
        <title>Genome analysis of Runella aurantiaca.</title>
        <authorList>
            <person name="Yang X."/>
        </authorList>
    </citation>
    <scope>NUCLEOTIDE SEQUENCE [LARGE SCALE GENOMIC DNA]</scope>
    <source>
        <strain evidence="11 12">YX9</strain>
    </source>
</reference>
<dbReference type="CDD" id="cd16936">
    <property type="entry name" value="HATPase_RsbW-like"/>
    <property type="match status" value="1"/>
</dbReference>
<dbReference type="Proteomes" id="UP000253141">
    <property type="component" value="Unassembled WGS sequence"/>
</dbReference>
<dbReference type="AlphaFoldDB" id="A0A369IGE8"/>
<dbReference type="PANTHER" id="PTHR41523">
    <property type="entry name" value="TWO-COMPONENT SYSTEM SENSOR PROTEIN"/>
    <property type="match status" value="1"/>
</dbReference>
<dbReference type="OrthoDB" id="9767435at2"/>
<keyword evidence="9" id="KW-0472">Membrane</keyword>
<evidence type="ECO:0000256" key="6">
    <source>
        <dbReference type="ARBA" id="ARBA00022777"/>
    </source>
</evidence>
<comment type="caution">
    <text evidence="11">The sequence shown here is derived from an EMBL/GenBank/DDBJ whole genome shotgun (WGS) entry which is preliminary data.</text>
</comment>
<evidence type="ECO:0000313" key="12">
    <source>
        <dbReference type="Proteomes" id="UP000253141"/>
    </source>
</evidence>